<gene>
    <name evidence="1" type="ORF">M5K25_004012</name>
</gene>
<dbReference type="AlphaFoldDB" id="A0ABD0VSG7"/>
<evidence type="ECO:0000313" key="2">
    <source>
        <dbReference type="Proteomes" id="UP001552299"/>
    </source>
</evidence>
<dbReference type="Proteomes" id="UP001552299">
    <property type="component" value="Unassembled WGS sequence"/>
</dbReference>
<name>A0ABD0VSG7_DENTH</name>
<organism evidence="1 2">
    <name type="scientific">Dendrobium thyrsiflorum</name>
    <name type="common">Pinecone-like raceme dendrobium</name>
    <name type="synonym">Orchid</name>
    <dbReference type="NCBI Taxonomy" id="117978"/>
    <lineage>
        <taxon>Eukaryota</taxon>
        <taxon>Viridiplantae</taxon>
        <taxon>Streptophyta</taxon>
        <taxon>Embryophyta</taxon>
        <taxon>Tracheophyta</taxon>
        <taxon>Spermatophyta</taxon>
        <taxon>Magnoliopsida</taxon>
        <taxon>Liliopsida</taxon>
        <taxon>Asparagales</taxon>
        <taxon>Orchidaceae</taxon>
        <taxon>Epidendroideae</taxon>
        <taxon>Malaxideae</taxon>
        <taxon>Dendrobiinae</taxon>
        <taxon>Dendrobium</taxon>
    </lineage>
</organism>
<dbReference type="EMBL" id="JANQDX010000004">
    <property type="protein sequence ID" value="KAL0925647.1"/>
    <property type="molecule type" value="Genomic_DNA"/>
</dbReference>
<keyword evidence="2" id="KW-1185">Reference proteome</keyword>
<evidence type="ECO:0000313" key="1">
    <source>
        <dbReference type="EMBL" id="KAL0925647.1"/>
    </source>
</evidence>
<proteinExistence type="predicted"/>
<comment type="caution">
    <text evidence="1">The sequence shown here is derived from an EMBL/GenBank/DDBJ whole genome shotgun (WGS) entry which is preliminary data.</text>
</comment>
<accession>A0ABD0VSG7</accession>
<sequence length="60" mass="7160">MDGKQEMIRKSIDILCSYKLNRDLGIFVPENNAAFNYQIQMELLFMKRHQIILQWQISDA</sequence>
<protein>
    <submittedName>
        <fullName evidence="1">Uncharacterized protein</fullName>
    </submittedName>
</protein>
<reference evidence="1 2" key="1">
    <citation type="journal article" date="2024" name="Plant Biotechnol. J.">
        <title>Dendrobium thyrsiflorum genome and its molecular insights into genes involved in important horticultural traits.</title>
        <authorList>
            <person name="Chen B."/>
            <person name="Wang J.Y."/>
            <person name="Zheng P.J."/>
            <person name="Li K.L."/>
            <person name="Liang Y.M."/>
            <person name="Chen X.F."/>
            <person name="Zhang C."/>
            <person name="Zhao X."/>
            <person name="He X."/>
            <person name="Zhang G.Q."/>
            <person name="Liu Z.J."/>
            <person name="Xu Q."/>
        </authorList>
    </citation>
    <scope>NUCLEOTIDE SEQUENCE [LARGE SCALE GENOMIC DNA]</scope>
    <source>
        <strain evidence="1">GZMU011</strain>
    </source>
</reference>